<reference evidence="2 3" key="1">
    <citation type="submission" date="2019-05" db="EMBL/GenBank/DDBJ databases">
        <authorList>
            <person name="Schori C."/>
            <person name="Ahrens C."/>
        </authorList>
    </citation>
    <scope>NUCLEOTIDE SEQUENCE [LARGE SCALE GENOMIC DNA]</scope>
    <source>
        <strain evidence="2 3">DSM 10702</strain>
    </source>
</reference>
<keyword evidence="1" id="KW-1133">Transmembrane helix</keyword>
<dbReference type="AlphaFoldDB" id="A0AAP9UD45"/>
<keyword evidence="1" id="KW-0472">Membrane</keyword>
<accession>A0AAP9UD45</accession>
<evidence type="ECO:0000313" key="2">
    <source>
        <dbReference type="EMBL" id="QMW89735.1"/>
    </source>
</evidence>
<dbReference type="GeneID" id="92942870"/>
<dbReference type="EMBL" id="CP040626">
    <property type="protein sequence ID" value="QMW89735.1"/>
    <property type="molecule type" value="Genomic_DNA"/>
</dbReference>
<feature type="transmembrane region" description="Helical" evidence="1">
    <location>
        <begin position="168"/>
        <end position="185"/>
    </location>
</feature>
<feature type="transmembrane region" description="Helical" evidence="1">
    <location>
        <begin position="111"/>
        <end position="129"/>
    </location>
</feature>
<feature type="transmembrane region" description="Helical" evidence="1">
    <location>
        <begin position="6"/>
        <end position="33"/>
    </location>
</feature>
<dbReference type="RefSeq" id="WP_141912251.1">
    <property type="nucleotide sequence ID" value="NZ_AP019716.1"/>
</dbReference>
<proteinExistence type="predicted"/>
<gene>
    <name evidence="2" type="ORF">FF104_01900</name>
</gene>
<feature type="transmembrane region" description="Helical" evidence="1">
    <location>
        <begin position="141"/>
        <end position="162"/>
    </location>
</feature>
<feature type="transmembrane region" description="Helical" evidence="1">
    <location>
        <begin position="54"/>
        <end position="77"/>
    </location>
</feature>
<sequence>MKKIGFFILCIIIPYVEWFGYISNMGFAIVSLLDNSNKIDRKLSCNKNNVYDSVLITLCTIVSFIIFTIHYLLVVSYKDYFPALLNRFMARSMLKSNFIQLLIEYWKSYNYLFIVLTIMLSVILFQNNLRLKLINNIKTHILIYILLLFIIIENIIMLQHAVRYSYDRMKLIFLLMMLFFELYTVLENYTSECGKKLFESMLFSTLLILAINNVYQYVDKNDGYRWGINYLNSNRILANYIQKTYNTNDSLLLQSSPVRGYDNLLFNRGIYEGITVRQGIDIASEKEIRYVIELANEPQEWTMDKYNGCMVYDLKKNTDQIIKISNEKIITSINKTFFAYELTDDNWEKGVSINSGIILVSNNKFNLNKFEDAKELKVNGTIKKIKEIDQNNEWIYIMLEDNKEVEKFKFPNRIEVIKNN</sequence>
<keyword evidence="1" id="KW-0812">Transmembrane</keyword>
<protein>
    <submittedName>
        <fullName evidence="2">Uncharacterized protein</fullName>
    </submittedName>
</protein>
<evidence type="ECO:0000313" key="3">
    <source>
        <dbReference type="Proteomes" id="UP000515243"/>
    </source>
</evidence>
<organism evidence="2 3">
    <name type="scientific">Clostridium butyricum</name>
    <dbReference type="NCBI Taxonomy" id="1492"/>
    <lineage>
        <taxon>Bacteria</taxon>
        <taxon>Bacillati</taxon>
        <taxon>Bacillota</taxon>
        <taxon>Clostridia</taxon>
        <taxon>Eubacteriales</taxon>
        <taxon>Clostridiaceae</taxon>
        <taxon>Clostridium</taxon>
    </lineage>
</organism>
<dbReference type="Proteomes" id="UP000515243">
    <property type="component" value="Chromosome 1"/>
</dbReference>
<feature type="transmembrane region" description="Helical" evidence="1">
    <location>
        <begin position="197"/>
        <end position="215"/>
    </location>
</feature>
<name>A0AAP9UD45_CLOBU</name>
<evidence type="ECO:0000256" key="1">
    <source>
        <dbReference type="SAM" id="Phobius"/>
    </source>
</evidence>